<keyword evidence="4" id="KW-0312">Gluconeogenesis</keyword>
<gene>
    <name evidence="8" type="ORF">UV76_C0008G0011</name>
</gene>
<dbReference type="InterPro" id="IPR014710">
    <property type="entry name" value="RmlC-like_jellyroll"/>
</dbReference>
<dbReference type="InterPro" id="IPR011051">
    <property type="entry name" value="RmlC_Cupin_sf"/>
</dbReference>
<comment type="caution">
    <text evidence="8">The sequence shown here is derived from an EMBL/GenBank/DDBJ whole genome shotgun (WGS) entry which is preliminary data.</text>
</comment>
<dbReference type="UniPathway" id="UPA00109">
    <property type="reaction ID" value="UER00181"/>
</dbReference>
<dbReference type="GO" id="GO:0004347">
    <property type="term" value="F:glucose-6-phosphate isomerase activity"/>
    <property type="evidence" value="ECO:0007669"/>
    <property type="project" value="UniProtKB-EC"/>
</dbReference>
<organism evidence="8 9">
    <name type="scientific">Candidatus Nomurabacteria bacterium GW2011_GWA2_43_15</name>
    <dbReference type="NCBI Taxonomy" id="1618738"/>
    <lineage>
        <taxon>Bacteria</taxon>
        <taxon>Candidatus Nomuraibacteriota</taxon>
    </lineage>
</organism>
<dbReference type="AlphaFoldDB" id="A0A0G1DSL1"/>
<evidence type="ECO:0000256" key="6">
    <source>
        <dbReference type="ARBA" id="ARBA00029321"/>
    </source>
</evidence>
<feature type="domain" description="Glucose-6-phosphate isomerase prokaryote" evidence="7">
    <location>
        <begin position="45"/>
        <end position="183"/>
    </location>
</feature>
<comment type="pathway">
    <text evidence="1">Carbohydrate degradation; glycolysis; D-glyceraldehyde 3-phosphate and glycerone phosphate from D-glucose: step 2/4.</text>
</comment>
<protein>
    <recommendedName>
        <fullName evidence="3">glucose-6-phosphate isomerase</fullName>
        <ecNumber evidence="3">5.3.1.9</ecNumber>
    </recommendedName>
</protein>
<evidence type="ECO:0000313" key="8">
    <source>
        <dbReference type="EMBL" id="KKT00600.1"/>
    </source>
</evidence>
<dbReference type="SUPFAM" id="SSF51182">
    <property type="entry name" value="RmlC-like cupins"/>
    <property type="match status" value="1"/>
</dbReference>
<evidence type="ECO:0000256" key="5">
    <source>
        <dbReference type="ARBA" id="ARBA00023152"/>
    </source>
</evidence>
<dbReference type="GO" id="GO:0005737">
    <property type="term" value="C:cytoplasm"/>
    <property type="evidence" value="ECO:0007669"/>
    <property type="project" value="InterPro"/>
</dbReference>
<comment type="catalytic activity">
    <reaction evidence="6">
        <text>alpha-D-glucose 6-phosphate = beta-D-fructose 6-phosphate</text>
        <dbReference type="Rhea" id="RHEA:11816"/>
        <dbReference type="ChEBI" id="CHEBI:57634"/>
        <dbReference type="ChEBI" id="CHEBI:58225"/>
        <dbReference type="EC" id="5.3.1.9"/>
    </reaction>
</comment>
<sequence length="203" mass="23065">MKFGKNSANNPLAVRTHEEMMEVLISPEPTGPAIHYFMIRGGNEQGNITIWQFGTAGDEYIKTYGHYHISDFIETYKVLWGEGIFLLQARRLGPDKKPMDNEVEYVKAIYVKQGSVIKIPKYAGHLLANTGNSWLMTIDDSPVNFKKPARRKAGEVAWPEHADYAPVKKMRGFAYYIVKKNGKPAFIKNPNYKNTPEIIIENA</sequence>
<reference evidence="8 9" key="1">
    <citation type="journal article" date="2015" name="Nature">
        <title>rRNA introns, odd ribosomes, and small enigmatic genomes across a large radiation of phyla.</title>
        <authorList>
            <person name="Brown C.T."/>
            <person name="Hug L.A."/>
            <person name="Thomas B.C."/>
            <person name="Sharon I."/>
            <person name="Castelle C.J."/>
            <person name="Singh A."/>
            <person name="Wilkins M.J."/>
            <person name="Williams K.H."/>
            <person name="Banfield J.F."/>
        </authorList>
    </citation>
    <scope>NUCLEOTIDE SEQUENCE [LARGE SCALE GENOMIC DNA]</scope>
</reference>
<evidence type="ECO:0000256" key="1">
    <source>
        <dbReference type="ARBA" id="ARBA00004926"/>
    </source>
</evidence>
<name>A0A0G1DSL1_9BACT</name>
<dbReference type="EC" id="5.3.1.9" evidence="3"/>
<proteinExistence type="inferred from homology"/>
<dbReference type="GO" id="GO:0006094">
    <property type="term" value="P:gluconeogenesis"/>
    <property type="evidence" value="ECO:0007669"/>
    <property type="project" value="UniProtKB-KW"/>
</dbReference>
<evidence type="ECO:0000259" key="7">
    <source>
        <dbReference type="Pfam" id="PF06560"/>
    </source>
</evidence>
<accession>A0A0G1DSL1</accession>
<evidence type="ECO:0000256" key="4">
    <source>
        <dbReference type="ARBA" id="ARBA00022432"/>
    </source>
</evidence>
<comment type="similarity">
    <text evidence="2">Belongs to the archaeal-type GPI family.</text>
</comment>
<evidence type="ECO:0000313" key="9">
    <source>
        <dbReference type="Proteomes" id="UP000034646"/>
    </source>
</evidence>
<dbReference type="GO" id="GO:0006096">
    <property type="term" value="P:glycolytic process"/>
    <property type="evidence" value="ECO:0007669"/>
    <property type="project" value="UniProtKB-UniPathway"/>
</dbReference>
<dbReference type="Proteomes" id="UP000034646">
    <property type="component" value="Unassembled WGS sequence"/>
</dbReference>
<keyword evidence="5" id="KW-0324">Glycolysis</keyword>
<dbReference type="Gene3D" id="2.60.120.10">
    <property type="entry name" value="Jelly Rolls"/>
    <property type="match status" value="1"/>
</dbReference>
<dbReference type="STRING" id="1618738.UV76_C0008G0011"/>
<dbReference type="InterPro" id="IPR010551">
    <property type="entry name" value="G6P_isomerase_prok"/>
</dbReference>
<dbReference type="EMBL" id="LCFS01000008">
    <property type="protein sequence ID" value="KKT00600.1"/>
    <property type="molecule type" value="Genomic_DNA"/>
</dbReference>
<evidence type="ECO:0000256" key="3">
    <source>
        <dbReference type="ARBA" id="ARBA00011952"/>
    </source>
</evidence>
<evidence type="ECO:0000256" key="2">
    <source>
        <dbReference type="ARBA" id="ARBA00006542"/>
    </source>
</evidence>
<dbReference type="Pfam" id="PF06560">
    <property type="entry name" value="GPI"/>
    <property type="match status" value="1"/>
</dbReference>